<dbReference type="NCBIfam" id="NF005232">
    <property type="entry name" value="PRK06733.1"/>
    <property type="match status" value="1"/>
</dbReference>
<reference evidence="1 2" key="1">
    <citation type="submission" date="2023-10" db="EMBL/GenBank/DDBJ databases">
        <title>Niallia locisalis sp.nov. isolated from a salt pond sample.</title>
        <authorList>
            <person name="Li X.-J."/>
            <person name="Dong L."/>
        </authorList>
    </citation>
    <scope>NUCLEOTIDE SEQUENCE [LARGE SCALE GENOMIC DNA]</scope>
    <source>
        <strain evidence="1 2">DSM 29761</strain>
    </source>
</reference>
<dbReference type="SUPFAM" id="SSF50475">
    <property type="entry name" value="FMN-binding split barrel"/>
    <property type="match status" value="1"/>
</dbReference>
<dbReference type="RefSeq" id="WP_338448298.1">
    <property type="nucleotide sequence ID" value="NZ_CP137640.1"/>
</dbReference>
<evidence type="ECO:0000313" key="1">
    <source>
        <dbReference type="EMBL" id="WVX79364.1"/>
    </source>
</evidence>
<dbReference type="Proteomes" id="UP001357223">
    <property type="component" value="Chromosome"/>
</dbReference>
<evidence type="ECO:0000313" key="2">
    <source>
        <dbReference type="Proteomes" id="UP001357223"/>
    </source>
</evidence>
<organism evidence="1 2">
    <name type="scientific">Niallia oryzisoli</name>
    <dbReference type="NCBI Taxonomy" id="1737571"/>
    <lineage>
        <taxon>Bacteria</taxon>
        <taxon>Bacillati</taxon>
        <taxon>Bacillota</taxon>
        <taxon>Bacilli</taxon>
        <taxon>Bacillales</taxon>
        <taxon>Bacillaceae</taxon>
        <taxon>Niallia</taxon>
    </lineage>
</organism>
<accession>A0ABZ2C748</accession>
<protein>
    <submittedName>
        <fullName evidence="1">Pyridoxamine 5'-phosphate oxidase</fullName>
    </submittedName>
</protein>
<keyword evidence="2" id="KW-1185">Reference proteome</keyword>
<name>A0ABZ2C748_9BACI</name>
<gene>
    <name evidence="1" type="ORF">R4Z09_18885</name>
</gene>
<dbReference type="Gene3D" id="2.30.110.10">
    <property type="entry name" value="Electron Transport, Fmn-binding Protein, Chain A"/>
    <property type="match status" value="1"/>
</dbReference>
<dbReference type="InterPro" id="IPR012349">
    <property type="entry name" value="Split_barrel_FMN-bd"/>
</dbReference>
<proteinExistence type="predicted"/>
<dbReference type="EMBL" id="CP137640">
    <property type="protein sequence ID" value="WVX79364.1"/>
    <property type="molecule type" value="Genomic_DNA"/>
</dbReference>
<sequence>MSKVQTVLDSNIIELLKGETIVNLITINSETKRPELTVVSWVLATEDGKQIKIAVGHKGSSINNIQADPFVTLGIIGPESCYSVAGQASVSDIHTGTMKYRVITVDVEEVEDVMFYGGKLTVLPKYEKTYDPQLAKKLDDEVYQLLSSKE</sequence>